<evidence type="ECO:0008006" key="4">
    <source>
        <dbReference type="Google" id="ProtNLM"/>
    </source>
</evidence>
<name>A0ABT3R583_9HYPH</name>
<keyword evidence="1" id="KW-0732">Signal</keyword>
<evidence type="ECO:0000256" key="1">
    <source>
        <dbReference type="SAM" id="SignalP"/>
    </source>
</evidence>
<dbReference type="EMBL" id="JAPEVI010000003">
    <property type="protein sequence ID" value="MCX2724208.1"/>
    <property type="molecule type" value="Genomic_DNA"/>
</dbReference>
<comment type="caution">
    <text evidence="2">The sequence shown here is derived from an EMBL/GenBank/DDBJ whole genome shotgun (WGS) entry which is preliminary data.</text>
</comment>
<dbReference type="RefSeq" id="WP_265964043.1">
    <property type="nucleotide sequence ID" value="NZ_JAPEVI010000003.1"/>
</dbReference>
<accession>A0ABT3R583</accession>
<keyword evidence="3" id="KW-1185">Reference proteome</keyword>
<feature type="chain" id="PRO_5045642707" description="YARHG domain-containing protein" evidence="1">
    <location>
        <begin position="34"/>
        <end position="110"/>
    </location>
</feature>
<dbReference type="Proteomes" id="UP001300261">
    <property type="component" value="Unassembled WGS sequence"/>
</dbReference>
<reference evidence="2 3" key="1">
    <citation type="journal article" date="2016" name="Int. J. Syst. Evol. Microbiol.">
        <title>Labrenzia salina sp. nov., isolated from the rhizosphere of the halophyte Arthrocnemum macrostachyum.</title>
        <authorList>
            <person name="Camacho M."/>
            <person name="Redondo-Gomez S."/>
            <person name="Rodriguez-Llorente I."/>
            <person name="Rohde M."/>
            <person name="Sproer C."/>
            <person name="Schumann P."/>
            <person name="Klenk H.P."/>
            <person name="Montero-Calasanz M.D.C."/>
        </authorList>
    </citation>
    <scope>NUCLEOTIDE SEQUENCE [LARGE SCALE GENOMIC DNA]</scope>
    <source>
        <strain evidence="2 3">DSM 29163</strain>
    </source>
</reference>
<gene>
    <name evidence="2" type="ORF">ON753_17810</name>
</gene>
<sequence length="110" mass="12520">MNRFLWNCAHRKPAFAAAAATVLILAAVLPATAQSRRPDTRTMTCGEVQSLINQRGAVVMSTGQHTFDRYVANRNFCQHGEVLERDYVPARDNDRCYVQRCAIDLQFERF</sequence>
<protein>
    <recommendedName>
        <fullName evidence="4">YARHG domain-containing protein</fullName>
    </recommendedName>
</protein>
<organism evidence="2 3">
    <name type="scientific">Roseibium salinum</name>
    <dbReference type="NCBI Taxonomy" id="1604349"/>
    <lineage>
        <taxon>Bacteria</taxon>
        <taxon>Pseudomonadati</taxon>
        <taxon>Pseudomonadota</taxon>
        <taxon>Alphaproteobacteria</taxon>
        <taxon>Hyphomicrobiales</taxon>
        <taxon>Stappiaceae</taxon>
        <taxon>Roseibium</taxon>
    </lineage>
</organism>
<proteinExistence type="predicted"/>
<evidence type="ECO:0000313" key="2">
    <source>
        <dbReference type="EMBL" id="MCX2724208.1"/>
    </source>
</evidence>
<feature type="signal peptide" evidence="1">
    <location>
        <begin position="1"/>
        <end position="33"/>
    </location>
</feature>
<evidence type="ECO:0000313" key="3">
    <source>
        <dbReference type="Proteomes" id="UP001300261"/>
    </source>
</evidence>